<proteinExistence type="predicted"/>
<dbReference type="Proteomes" id="UP000814033">
    <property type="component" value="Unassembled WGS sequence"/>
</dbReference>
<reference evidence="1" key="2">
    <citation type="journal article" date="2022" name="New Phytol.">
        <title>Evolutionary transition to the ectomycorrhizal habit in the genomes of a hyperdiverse lineage of mushroom-forming fungi.</title>
        <authorList>
            <person name="Looney B."/>
            <person name="Miyauchi S."/>
            <person name="Morin E."/>
            <person name="Drula E."/>
            <person name="Courty P.E."/>
            <person name="Kohler A."/>
            <person name="Kuo A."/>
            <person name="LaButti K."/>
            <person name="Pangilinan J."/>
            <person name="Lipzen A."/>
            <person name="Riley R."/>
            <person name="Andreopoulos W."/>
            <person name="He G."/>
            <person name="Johnson J."/>
            <person name="Nolan M."/>
            <person name="Tritt A."/>
            <person name="Barry K.W."/>
            <person name="Grigoriev I.V."/>
            <person name="Nagy L.G."/>
            <person name="Hibbett D."/>
            <person name="Henrissat B."/>
            <person name="Matheny P.B."/>
            <person name="Labbe J."/>
            <person name="Martin F.M."/>
        </authorList>
    </citation>
    <scope>NUCLEOTIDE SEQUENCE</scope>
    <source>
        <strain evidence="1">FP105234-sp</strain>
    </source>
</reference>
<organism evidence="1 2">
    <name type="scientific">Auriscalpium vulgare</name>
    <dbReference type="NCBI Taxonomy" id="40419"/>
    <lineage>
        <taxon>Eukaryota</taxon>
        <taxon>Fungi</taxon>
        <taxon>Dikarya</taxon>
        <taxon>Basidiomycota</taxon>
        <taxon>Agaricomycotina</taxon>
        <taxon>Agaricomycetes</taxon>
        <taxon>Russulales</taxon>
        <taxon>Auriscalpiaceae</taxon>
        <taxon>Auriscalpium</taxon>
    </lineage>
</organism>
<feature type="non-terminal residue" evidence="1">
    <location>
        <position position="1"/>
    </location>
</feature>
<comment type="caution">
    <text evidence="1">The sequence shown here is derived from an EMBL/GenBank/DDBJ whole genome shotgun (WGS) entry which is preliminary data.</text>
</comment>
<keyword evidence="2" id="KW-1185">Reference proteome</keyword>
<dbReference type="EMBL" id="MU276005">
    <property type="protein sequence ID" value="KAI0043778.1"/>
    <property type="molecule type" value="Genomic_DNA"/>
</dbReference>
<gene>
    <name evidence="1" type="ORF">FA95DRAFT_1609121</name>
</gene>
<protein>
    <submittedName>
        <fullName evidence="1">Uncharacterized protein</fullName>
    </submittedName>
</protein>
<name>A0ACB8RJT0_9AGAM</name>
<sequence>GRSVGSDIETVAGDAISALPTILKFAKFLPIRREYESIVADMAARSINDLD</sequence>
<reference evidence="1" key="1">
    <citation type="submission" date="2021-02" db="EMBL/GenBank/DDBJ databases">
        <authorList>
            <consortium name="DOE Joint Genome Institute"/>
            <person name="Ahrendt S."/>
            <person name="Looney B.P."/>
            <person name="Miyauchi S."/>
            <person name="Morin E."/>
            <person name="Drula E."/>
            <person name="Courty P.E."/>
            <person name="Chicoki N."/>
            <person name="Fauchery L."/>
            <person name="Kohler A."/>
            <person name="Kuo A."/>
            <person name="Labutti K."/>
            <person name="Pangilinan J."/>
            <person name="Lipzen A."/>
            <person name="Riley R."/>
            <person name="Andreopoulos W."/>
            <person name="He G."/>
            <person name="Johnson J."/>
            <person name="Barry K.W."/>
            <person name="Grigoriev I.V."/>
            <person name="Nagy L."/>
            <person name="Hibbett D."/>
            <person name="Henrissat B."/>
            <person name="Matheny P.B."/>
            <person name="Labbe J."/>
            <person name="Martin F."/>
        </authorList>
    </citation>
    <scope>NUCLEOTIDE SEQUENCE</scope>
    <source>
        <strain evidence="1">FP105234-sp</strain>
    </source>
</reference>
<evidence type="ECO:0000313" key="2">
    <source>
        <dbReference type="Proteomes" id="UP000814033"/>
    </source>
</evidence>
<evidence type="ECO:0000313" key="1">
    <source>
        <dbReference type="EMBL" id="KAI0043778.1"/>
    </source>
</evidence>
<accession>A0ACB8RJT0</accession>